<dbReference type="EMBL" id="RBNJ01006618">
    <property type="protein sequence ID" value="RUS28441.1"/>
    <property type="molecule type" value="Genomic_DNA"/>
</dbReference>
<protein>
    <recommendedName>
        <fullName evidence="3">F-box domain-containing protein</fullName>
    </recommendedName>
</protein>
<organism evidence="1 2">
    <name type="scientific">Jimgerdemannia flammicorona</name>
    <dbReference type="NCBI Taxonomy" id="994334"/>
    <lineage>
        <taxon>Eukaryota</taxon>
        <taxon>Fungi</taxon>
        <taxon>Fungi incertae sedis</taxon>
        <taxon>Mucoromycota</taxon>
        <taxon>Mucoromycotina</taxon>
        <taxon>Endogonomycetes</taxon>
        <taxon>Endogonales</taxon>
        <taxon>Endogonaceae</taxon>
        <taxon>Jimgerdemannia</taxon>
    </lineage>
</organism>
<dbReference type="Proteomes" id="UP000274822">
    <property type="component" value="Unassembled WGS sequence"/>
</dbReference>
<evidence type="ECO:0000313" key="2">
    <source>
        <dbReference type="Proteomes" id="UP000274822"/>
    </source>
</evidence>
<name>A0A433QFU1_9FUNG</name>
<dbReference type="AlphaFoldDB" id="A0A433QFU1"/>
<sequence>MNIIAVQEKSFKAWGAEVLSPETWCAIASFLSPLDRVYLASTCSAMCHLLAGSASVWTTMDFAADSRLDEKTLEHSVTTLFEGILTPTAKLGVREVIFDRLKVSDKALKLVLRECTQLVIISLNTMELSFPLLANLLEEVVDSGVRLPSLQQFVIPKVLNDPIGFSEQGASPKFVRCLRSLAGGRGIYKLCECCDGGIGARRMTCDICQSSRTACVDCFVCSACDECRKRVCDTCVGTDITAVFRVHIDRVKDIVSSCRSCWTLYRGLAEKHAIEWTLGEAKFTDYRLRLYNGLGSFEDFDFGY</sequence>
<evidence type="ECO:0000313" key="1">
    <source>
        <dbReference type="EMBL" id="RUS28441.1"/>
    </source>
</evidence>
<evidence type="ECO:0008006" key="3">
    <source>
        <dbReference type="Google" id="ProtNLM"/>
    </source>
</evidence>
<proteinExistence type="predicted"/>
<dbReference type="InterPro" id="IPR032675">
    <property type="entry name" value="LRR_dom_sf"/>
</dbReference>
<dbReference type="SUPFAM" id="SSF81383">
    <property type="entry name" value="F-box domain"/>
    <property type="match status" value="1"/>
</dbReference>
<dbReference type="InterPro" id="IPR036047">
    <property type="entry name" value="F-box-like_dom_sf"/>
</dbReference>
<keyword evidence="2" id="KW-1185">Reference proteome</keyword>
<gene>
    <name evidence="1" type="ORF">BC938DRAFT_481877</name>
</gene>
<accession>A0A433QFU1</accession>
<dbReference type="Gene3D" id="3.80.10.10">
    <property type="entry name" value="Ribonuclease Inhibitor"/>
    <property type="match status" value="1"/>
</dbReference>
<comment type="caution">
    <text evidence="1">The sequence shown here is derived from an EMBL/GenBank/DDBJ whole genome shotgun (WGS) entry which is preliminary data.</text>
</comment>
<reference evidence="1 2" key="1">
    <citation type="journal article" date="2018" name="New Phytol.">
        <title>Phylogenomics of Endogonaceae and evolution of mycorrhizas within Mucoromycota.</title>
        <authorList>
            <person name="Chang Y."/>
            <person name="Desiro A."/>
            <person name="Na H."/>
            <person name="Sandor L."/>
            <person name="Lipzen A."/>
            <person name="Clum A."/>
            <person name="Barry K."/>
            <person name="Grigoriev I.V."/>
            <person name="Martin F.M."/>
            <person name="Stajich J.E."/>
            <person name="Smith M.E."/>
            <person name="Bonito G."/>
            <person name="Spatafora J.W."/>
        </authorList>
    </citation>
    <scope>NUCLEOTIDE SEQUENCE [LARGE SCALE GENOMIC DNA]</scope>
    <source>
        <strain evidence="1 2">AD002</strain>
    </source>
</reference>